<evidence type="ECO:0000313" key="8">
    <source>
        <dbReference type="EMBL" id="MBD8066003.1"/>
    </source>
</evidence>
<proteinExistence type="predicted"/>
<dbReference type="Gene3D" id="1.10.443.10">
    <property type="entry name" value="Intergrase catalytic core"/>
    <property type="match status" value="1"/>
</dbReference>
<dbReference type="InterPro" id="IPR011010">
    <property type="entry name" value="DNA_brk_join_enz"/>
</dbReference>
<dbReference type="PROSITE" id="PS51898">
    <property type="entry name" value="TYR_RECOMBINASE"/>
    <property type="match status" value="1"/>
</dbReference>
<dbReference type="GO" id="GO:0003677">
    <property type="term" value="F:DNA binding"/>
    <property type="evidence" value="ECO:0007669"/>
    <property type="project" value="UniProtKB-UniRule"/>
</dbReference>
<dbReference type="Proteomes" id="UP000654108">
    <property type="component" value="Unassembled WGS sequence"/>
</dbReference>
<organism evidence="8 9">
    <name type="scientific">Devosia oryzisoli</name>
    <dbReference type="NCBI Taxonomy" id="2774138"/>
    <lineage>
        <taxon>Bacteria</taxon>
        <taxon>Pseudomonadati</taxon>
        <taxon>Pseudomonadota</taxon>
        <taxon>Alphaproteobacteria</taxon>
        <taxon>Hyphomicrobiales</taxon>
        <taxon>Devosiaceae</taxon>
        <taxon>Devosia</taxon>
    </lineage>
</organism>
<dbReference type="InterPro" id="IPR004107">
    <property type="entry name" value="Integrase_SAM-like_N"/>
</dbReference>
<evidence type="ECO:0000256" key="2">
    <source>
        <dbReference type="ARBA" id="ARBA00022908"/>
    </source>
</evidence>
<dbReference type="GO" id="GO:0007059">
    <property type="term" value="P:chromosome segregation"/>
    <property type="evidence" value="ECO:0007669"/>
    <property type="project" value="UniProtKB-KW"/>
</dbReference>
<keyword evidence="3 5" id="KW-0238">DNA-binding</keyword>
<dbReference type="SUPFAM" id="SSF56349">
    <property type="entry name" value="DNA breaking-rejoining enzymes"/>
    <property type="match status" value="1"/>
</dbReference>
<name>A0A927ITN3_9HYPH</name>
<dbReference type="Pfam" id="PF00589">
    <property type="entry name" value="Phage_integrase"/>
    <property type="match status" value="1"/>
</dbReference>
<evidence type="ECO:0000259" key="7">
    <source>
        <dbReference type="PROSITE" id="PS51900"/>
    </source>
</evidence>
<dbReference type="AlphaFoldDB" id="A0A927ITN3"/>
<protein>
    <submittedName>
        <fullName evidence="8">Tyrosine-type recombinase/integrase</fullName>
    </submittedName>
</protein>
<dbReference type="Gene3D" id="1.10.150.130">
    <property type="match status" value="1"/>
</dbReference>
<evidence type="ECO:0000256" key="5">
    <source>
        <dbReference type="PROSITE-ProRule" id="PRU01248"/>
    </source>
</evidence>
<evidence type="ECO:0000256" key="1">
    <source>
        <dbReference type="ARBA" id="ARBA00022829"/>
    </source>
</evidence>
<comment type="caution">
    <text evidence="8">The sequence shown here is derived from an EMBL/GenBank/DDBJ whole genome shotgun (WGS) entry which is preliminary data.</text>
</comment>
<dbReference type="Pfam" id="PF02899">
    <property type="entry name" value="Phage_int_SAM_1"/>
    <property type="match status" value="1"/>
</dbReference>
<evidence type="ECO:0000313" key="9">
    <source>
        <dbReference type="Proteomes" id="UP000654108"/>
    </source>
</evidence>
<dbReference type="InterPro" id="IPR002104">
    <property type="entry name" value="Integrase_catalytic"/>
</dbReference>
<dbReference type="GO" id="GO:0006310">
    <property type="term" value="P:DNA recombination"/>
    <property type="evidence" value="ECO:0007669"/>
    <property type="project" value="UniProtKB-KW"/>
</dbReference>
<dbReference type="PANTHER" id="PTHR30349">
    <property type="entry name" value="PHAGE INTEGRASE-RELATED"/>
    <property type="match status" value="1"/>
</dbReference>
<gene>
    <name evidence="8" type="ORF">IC608_11005</name>
</gene>
<dbReference type="PROSITE" id="PS51900">
    <property type="entry name" value="CB"/>
    <property type="match status" value="1"/>
</dbReference>
<evidence type="ECO:0000259" key="6">
    <source>
        <dbReference type="PROSITE" id="PS51898"/>
    </source>
</evidence>
<dbReference type="PANTHER" id="PTHR30349:SF81">
    <property type="entry name" value="TYROSINE RECOMBINASE XERC"/>
    <property type="match status" value="1"/>
</dbReference>
<sequence>MTSWRKLLHRLDGAYSDHTLRSYRSDFGAFLRWCRRKRRGALPADPATVVAYVDAEGQRLKPSTIKRRLCALRRIHALCGFADPTEDEDVKLAVRRVRRAQPSRPQQAHGITASLRDSLLAVCSDDLIGLRDKVLVSVGFDTLCRRGELVALSVEDFTPTGDGRFTVLVRRAKNDPEGAGRTARLSKTASEILGAWLKETGIQSGALLRPVYGNHVLALYLEPLTVGRVLKKLCDRAGIDLEVVQKVSGHSLRVGAAQQLTLNGFGLPQIMRAGGWRSVNVVARYIENVDLDVWS</sequence>
<dbReference type="SUPFAM" id="SSF47823">
    <property type="entry name" value="lambda integrase-like, N-terminal domain"/>
    <property type="match status" value="1"/>
</dbReference>
<accession>A0A927ITN3</accession>
<feature type="domain" description="Core-binding (CB)" evidence="7">
    <location>
        <begin position="1"/>
        <end position="80"/>
    </location>
</feature>
<evidence type="ECO:0000256" key="3">
    <source>
        <dbReference type="ARBA" id="ARBA00023125"/>
    </source>
</evidence>
<dbReference type="InterPro" id="IPR010998">
    <property type="entry name" value="Integrase_recombinase_N"/>
</dbReference>
<keyword evidence="2" id="KW-0229">DNA integration</keyword>
<evidence type="ECO:0000256" key="4">
    <source>
        <dbReference type="ARBA" id="ARBA00023172"/>
    </source>
</evidence>
<reference evidence="8" key="1">
    <citation type="submission" date="2020-09" db="EMBL/GenBank/DDBJ databases">
        <title>Genome seq and assembly of Devosia sp.</title>
        <authorList>
            <person name="Chhetri G."/>
        </authorList>
    </citation>
    <scope>NUCLEOTIDE SEQUENCE</scope>
    <source>
        <strain evidence="8">PTR5</strain>
    </source>
</reference>
<feature type="domain" description="Tyr recombinase" evidence="6">
    <location>
        <begin position="106"/>
        <end position="295"/>
    </location>
</feature>
<keyword evidence="1" id="KW-0159">Chromosome partition</keyword>
<dbReference type="InterPro" id="IPR044068">
    <property type="entry name" value="CB"/>
</dbReference>
<keyword evidence="9" id="KW-1185">Reference proteome</keyword>
<dbReference type="EMBL" id="JACYFU010000002">
    <property type="protein sequence ID" value="MBD8066003.1"/>
    <property type="molecule type" value="Genomic_DNA"/>
</dbReference>
<dbReference type="RefSeq" id="WP_191775265.1">
    <property type="nucleotide sequence ID" value="NZ_JACYFU010000002.1"/>
</dbReference>
<dbReference type="GO" id="GO:0015074">
    <property type="term" value="P:DNA integration"/>
    <property type="evidence" value="ECO:0007669"/>
    <property type="project" value="UniProtKB-KW"/>
</dbReference>
<dbReference type="InterPro" id="IPR050090">
    <property type="entry name" value="Tyrosine_recombinase_XerCD"/>
</dbReference>
<keyword evidence="4" id="KW-0233">DNA recombination</keyword>
<dbReference type="InterPro" id="IPR013762">
    <property type="entry name" value="Integrase-like_cat_sf"/>
</dbReference>